<dbReference type="Gene3D" id="2.40.30.170">
    <property type="match status" value="1"/>
</dbReference>
<dbReference type="PANTHER" id="PTHR30469">
    <property type="entry name" value="MULTIDRUG RESISTANCE PROTEIN MDTA"/>
    <property type="match status" value="1"/>
</dbReference>
<dbReference type="SUPFAM" id="SSF111369">
    <property type="entry name" value="HlyD-like secretion proteins"/>
    <property type="match status" value="1"/>
</dbReference>
<comment type="similarity">
    <text evidence="1">Belongs to the membrane fusion protein (MFP) (TC 8.A.1) family.</text>
</comment>
<dbReference type="PANTHER" id="PTHR30469:SF29">
    <property type="entry name" value="BLR2860 PROTEIN"/>
    <property type="match status" value="1"/>
</dbReference>
<dbReference type="NCBIfam" id="TIGR01730">
    <property type="entry name" value="RND_mfp"/>
    <property type="match status" value="1"/>
</dbReference>
<evidence type="ECO:0000256" key="1">
    <source>
        <dbReference type="ARBA" id="ARBA00009477"/>
    </source>
</evidence>
<accession>A0AA41W4J6</accession>
<evidence type="ECO:0000313" key="4">
    <source>
        <dbReference type="EMBL" id="MCM2678646.1"/>
    </source>
</evidence>
<dbReference type="Pfam" id="PF25954">
    <property type="entry name" value="Beta-barrel_RND_2"/>
    <property type="match status" value="1"/>
</dbReference>
<evidence type="ECO:0000313" key="5">
    <source>
        <dbReference type="Proteomes" id="UP001165393"/>
    </source>
</evidence>
<evidence type="ECO:0000259" key="3">
    <source>
        <dbReference type="Pfam" id="PF25954"/>
    </source>
</evidence>
<dbReference type="RefSeq" id="WP_251260007.1">
    <property type="nucleotide sequence ID" value="NZ_JAMQGP010000001.1"/>
</dbReference>
<reference evidence="4 5" key="1">
    <citation type="journal article" date="2013" name="Antonie Van Leeuwenhoek">
        <title>Echinimonas agarilytica gen. nov., sp. nov., a new gammaproteobacterium isolated from the sea urchin Strongylocentrotus intermedius.</title>
        <authorList>
            <person name="Nedashkovskaya O.I."/>
            <person name="Stenkova A.M."/>
            <person name="Zhukova N.V."/>
            <person name="Van Trappen S."/>
            <person name="Lee J.S."/>
            <person name="Kim S.B."/>
        </authorList>
    </citation>
    <scope>NUCLEOTIDE SEQUENCE [LARGE SCALE GENOMIC DNA]</scope>
    <source>
        <strain evidence="4 5">KMM 6351</strain>
    </source>
</reference>
<gene>
    <name evidence="4" type="ORF">NAF29_03040</name>
</gene>
<dbReference type="AlphaFoldDB" id="A0AA41W4J6"/>
<keyword evidence="2" id="KW-0175">Coiled coil</keyword>
<feature type="domain" description="CusB-like beta-barrel" evidence="3">
    <location>
        <begin position="213"/>
        <end position="280"/>
    </location>
</feature>
<proteinExistence type="inferred from homology"/>
<keyword evidence="5" id="KW-1185">Reference proteome</keyword>
<evidence type="ECO:0000256" key="2">
    <source>
        <dbReference type="SAM" id="Coils"/>
    </source>
</evidence>
<dbReference type="GO" id="GO:1990281">
    <property type="term" value="C:efflux pump complex"/>
    <property type="evidence" value="ECO:0007669"/>
    <property type="project" value="TreeGrafter"/>
</dbReference>
<dbReference type="EMBL" id="JAMQGP010000001">
    <property type="protein sequence ID" value="MCM2678646.1"/>
    <property type="molecule type" value="Genomic_DNA"/>
</dbReference>
<dbReference type="Proteomes" id="UP001165393">
    <property type="component" value="Unassembled WGS sequence"/>
</dbReference>
<dbReference type="InterPro" id="IPR006143">
    <property type="entry name" value="RND_pump_MFP"/>
</dbReference>
<feature type="coiled-coil region" evidence="2">
    <location>
        <begin position="111"/>
        <end position="169"/>
    </location>
</feature>
<protein>
    <submittedName>
        <fullName evidence="4">Efflux RND transporter periplasmic adaptor subunit</fullName>
    </submittedName>
</protein>
<organism evidence="4 5">
    <name type="scientific">Echinimonas agarilytica</name>
    <dbReference type="NCBI Taxonomy" id="1215918"/>
    <lineage>
        <taxon>Bacteria</taxon>
        <taxon>Pseudomonadati</taxon>
        <taxon>Pseudomonadota</taxon>
        <taxon>Gammaproteobacteria</taxon>
        <taxon>Alteromonadales</taxon>
        <taxon>Echinimonadaceae</taxon>
        <taxon>Echinimonas</taxon>
    </lineage>
</organism>
<name>A0AA41W4J6_9GAMM</name>
<dbReference type="Gene3D" id="2.40.50.100">
    <property type="match status" value="1"/>
</dbReference>
<comment type="caution">
    <text evidence="4">The sequence shown here is derived from an EMBL/GenBank/DDBJ whole genome shotgun (WGS) entry which is preliminary data.</text>
</comment>
<dbReference type="Gene3D" id="1.10.287.470">
    <property type="entry name" value="Helix hairpin bin"/>
    <property type="match status" value="1"/>
</dbReference>
<dbReference type="InterPro" id="IPR058792">
    <property type="entry name" value="Beta-barrel_RND_2"/>
</dbReference>
<dbReference type="GO" id="GO:0015562">
    <property type="term" value="F:efflux transmembrane transporter activity"/>
    <property type="evidence" value="ECO:0007669"/>
    <property type="project" value="TreeGrafter"/>
</dbReference>
<sequence length="362" mass="39379">MSRNIRLTHTLNAHPWIVALVLTVLLIGWMASGVAKQDEVAKAEESSVAVPKVQVQSMTAQAVTRSILLYGRTEPNRKATLRAETAGRVVELMAERGAWVKEGQPLVRLAMNDRQQKLQQALAENKQREIEYQGAKRLSSQGFSGKARLAESEAQLEQARSNVAELQLDIDHTVITAPFDGILNERLVEIGDYLGVADPIAMMYDINPLIVRADAGQHDITQLRVGLEGTALFVDGNSRQGKVRYLSKVADSATNTFRLELALENPDADLYAGMSAELELPLATVDAIKVTPALLALDEDGNLGIKSVIDKTVQFTPIELIKADNDGVWLTGFGGQVDVITLGQGFVRPGDEVTAVFANDAR</sequence>